<dbReference type="EMBL" id="NRSJ01000137">
    <property type="protein sequence ID" value="MBK1707459.1"/>
    <property type="molecule type" value="Genomic_DNA"/>
</dbReference>
<keyword evidence="3" id="KW-1185">Reference proteome</keyword>
<organism evidence="2 3">
    <name type="scientific">Halochromatium glycolicum</name>
    <dbReference type="NCBI Taxonomy" id="85075"/>
    <lineage>
        <taxon>Bacteria</taxon>
        <taxon>Pseudomonadati</taxon>
        <taxon>Pseudomonadota</taxon>
        <taxon>Gammaproteobacteria</taxon>
        <taxon>Chromatiales</taxon>
        <taxon>Chromatiaceae</taxon>
        <taxon>Halochromatium</taxon>
    </lineage>
</organism>
<evidence type="ECO:0000313" key="2">
    <source>
        <dbReference type="EMBL" id="MBK1707459.1"/>
    </source>
</evidence>
<comment type="caution">
    <text evidence="2">The sequence shown here is derived from an EMBL/GenBank/DDBJ whole genome shotgun (WGS) entry which is preliminary data.</text>
</comment>
<accession>A0AAJ0U8T6</accession>
<name>A0AAJ0U8T6_9GAMM</name>
<dbReference type="Proteomes" id="UP001296776">
    <property type="component" value="Unassembled WGS sequence"/>
</dbReference>
<evidence type="ECO:0000313" key="3">
    <source>
        <dbReference type="Proteomes" id="UP001296776"/>
    </source>
</evidence>
<protein>
    <submittedName>
        <fullName evidence="2">Uncharacterized protein</fullName>
    </submittedName>
</protein>
<gene>
    <name evidence="2" type="ORF">CKO40_23790</name>
</gene>
<dbReference type="AlphaFoldDB" id="A0AAJ0U8T6"/>
<reference evidence="2" key="1">
    <citation type="submission" date="2017-08" db="EMBL/GenBank/DDBJ databases">
        <authorList>
            <person name="Imhoff J.F."/>
            <person name="Rahn T."/>
            <person name="Kuenzel S."/>
            <person name="Neulinger S.C."/>
        </authorList>
    </citation>
    <scope>NUCLEOTIDE SEQUENCE</scope>
    <source>
        <strain evidence="2">DSM 11080</strain>
    </source>
</reference>
<sequence length="194" mass="21834">MGLGIANRKAIGADYLDAFQTLLRDHGLGFQGIDPAEVRRRLEIVRNLLLLEDWDTLNAQLDKLQPARHALGLDPLFAALQDQHSDDALTWIDDYLTGSAERAPVKHQQTALLHLALRALDLQRNALRDEQAEIERQIHAFSLRASHALGDLTSRYLELQAEKQRRQAAANPTLQAEADRAQADYAQYRDANAR</sequence>
<reference evidence="2" key="2">
    <citation type="journal article" date="2020" name="Microorganisms">
        <title>Osmotic Adaptation and Compatible Solute Biosynthesis of Phototrophic Bacteria as Revealed from Genome Analyses.</title>
        <authorList>
            <person name="Imhoff J.F."/>
            <person name="Rahn T."/>
            <person name="Kunzel S."/>
            <person name="Keller A."/>
            <person name="Neulinger S.C."/>
        </authorList>
    </citation>
    <scope>NUCLEOTIDE SEQUENCE</scope>
    <source>
        <strain evidence="2">DSM 11080</strain>
    </source>
</reference>
<proteinExistence type="predicted"/>
<feature type="non-terminal residue" evidence="2">
    <location>
        <position position="194"/>
    </location>
</feature>
<feature type="region of interest" description="Disordered" evidence="1">
    <location>
        <begin position="163"/>
        <end position="194"/>
    </location>
</feature>
<evidence type="ECO:0000256" key="1">
    <source>
        <dbReference type="SAM" id="MobiDB-lite"/>
    </source>
</evidence>